<organism evidence="2">
    <name type="scientific">freshwater metagenome</name>
    <dbReference type="NCBI Taxonomy" id="449393"/>
    <lineage>
        <taxon>unclassified sequences</taxon>
        <taxon>metagenomes</taxon>
        <taxon>ecological metagenomes</taxon>
    </lineage>
</organism>
<dbReference type="SUPFAM" id="SSF111331">
    <property type="entry name" value="NAD kinase/diacylglycerol kinase-like"/>
    <property type="match status" value="1"/>
</dbReference>
<protein>
    <submittedName>
        <fullName evidence="2">Unannotated protein</fullName>
    </submittedName>
</protein>
<accession>A0A6J6PKG9</accession>
<dbReference type="InterPro" id="IPR016064">
    <property type="entry name" value="NAD/diacylglycerol_kinase_sf"/>
</dbReference>
<proteinExistence type="predicted"/>
<gene>
    <name evidence="2" type="ORF">UFOPK2579_00846</name>
</gene>
<evidence type="ECO:0000313" key="2">
    <source>
        <dbReference type="EMBL" id="CAB4699169.1"/>
    </source>
</evidence>
<dbReference type="AlphaFoldDB" id="A0A6J6PKG9"/>
<sequence length="107" mass="11151">MVANSAYYGKGMKIAPEAVVDDGLLDVVIVEAASRLELTRSFPKIYDGSHVHEDEVTVLRGRRVELSADARVPVPVGGDGEPLGTLPALDSAPAVVDVRAGALSVIA</sequence>
<reference evidence="2" key="1">
    <citation type="submission" date="2020-05" db="EMBL/GenBank/DDBJ databases">
        <authorList>
            <person name="Chiriac C."/>
            <person name="Salcher M."/>
            <person name="Ghai R."/>
            <person name="Kavagutti S V."/>
        </authorList>
    </citation>
    <scope>NUCLEOTIDE SEQUENCE</scope>
</reference>
<dbReference type="InterPro" id="IPR045540">
    <property type="entry name" value="YegS/DAGK_C"/>
</dbReference>
<dbReference type="Pfam" id="PF19279">
    <property type="entry name" value="YegS_C"/>
    <property type="match status" value="1"/>
</dbReference>
<name>A0A6J6PKG9_9ZZZZ</name>
<evidence type="ECO:0000259" key="1">
    <source>
        <dbReference type="Pfam" id="PF19279"/>
    </source>
</evidence>
<dbReference type="EMBL" id="CAEZXR010000079">
    <property type="protein sequence ID" value="CAB4699169.1"/>
    <property type="molecule type" value="Genomic_DNA"/>
</dbReference>
<dbReference type="Gene3D" id="2.60.200.40">
    <property type="match status" value="1"/>
</dbReference>
<feature type="domain" description="YegS/DAGK C-terminal" evidence="1">
    <location>
        <begin position="2"/>
        <end position="106"/>
    </location>
</feature>